<protein>
    <recommendedName>
        <fullName evidence="17">Protein kinase domain-containing protein</fullName>
    </recommendedName>
</protein>
<dbReference type="Pfam" id="PF07714">
    <property type="entry name" value="PK_Tyr_Ser-Thr"/>
    <property type="match status" value="1"/>
</dbReference>
<keyword evidence="9 16" id="KW-0547">Nucleotide-binding</keyword>
<keyword evidence="10" id="KW-0418">Kinase</keyword>
<proteinExistence type="inferred from homology"/>
<evidence type="ECO:0000313" key="18">
    <source>
        <dbReference type="EMBL" id="PIA26533.1"/>
    </source>
</evidence>
<keyword evidence="11 16" id="KW-0067">ATP-binding</keyword>
<dbReference type="InterPro" id="IPR001245">
    <property type="entry name" value="Ser-Thr/Tyr_kinase_cat_dom"/>
</dbReference>
<evidence type="ECO:0000313" key="19">
    <source>
        <dbReference type="Proteomes" id="UP000230069"/>
    </source>
</evidence>
<evidence type="ECO:0000256" key="1">
    <source>
        <dbReference type="ARBA" id="ARBA00004251"/>
    </source>
</evidence>
<dbReference type="GO" id="GO:0005886">
    <property type="term" value="C:plasma membrane"/>
    <property type="evidence" value="ECO:0007669"/>
    <property type="project" value="UniProtKB-SubCell"/>
</dbReference>
<evidence type="ECO:0000256" key="10">
    <source>
        <dbReference type="ARBA" id="ARBA00022777"/>
    </source>
</evidence>
<accession>A0A2G5C5H1</accession>
<comment type="subcellular location">
    <subcellularLocation>
        <location evidence="1">Cell membrane</location>
        <topology evidence="1">Single-pass type I membrane protein</topology>
    </subcellularLocation>
</comment>
<evidence type="ECO:0000256" key="5">
    <source>
        <dbReference type="ARBA" id="ARBA00022527"/>
    </source>
</evidence>
<evidence type="ECO:0000256" key="12">
    <source>
        <dbReference type="ARBA" id="ARBA00022989"/>
    </source>
</evidence>
<keyword evidence="6" id="KW-0808">Transferase</keyword>
<dbReference type="Pfam" id="PF00069">
    <property type="entry name" value="Pkinase"/>
    <property type="match status" value="1"/>
</dbReference>
<dbReference type="InterPro" id="IPR011009">
    <property type="entry name" value="Kinase-like_dom_sf"/>
</dbReference>
<dbReference type="Proteomes" id="UP000230069">
    <property type="component" value="Unassembled WGS sequence"/>
</dbReference>
<dbReference type="InterPro" id="IPR017441">
    <property type="entry name" value="Protein_kinase_ATP_BS"/>
</dbReference>
<dbReference type="SMART" id="SM00220">
    <property type="entry name" value="S_TKc"/>
    <property type="match status" value="2"/>
</dbReference>
<evidence type="ECO:0000256" key="2">
    <source>
        <dbReference type="ARBA" id="ARBA00008536"/>
    </source>
</evidence>
<dbReference type="PANTHER" id="PTHR27009">
    <property type="entry name" value="RUST RESISTANCE KINASE LR10-RELATED"/>
    <property type="match status" value="1"/>
</dbReference>
<dbReference type="SUPFAM" id="SSF56112">
    <property type="entry name" value="Protein kinase-like (PK-like)"/>
    <property type="match status" value="2"/>
</dbReference>
<evidence type="ECO:0000256" key="7">
    <source>
        <dbReference type="ARBA" id="ARBA00022692"/>
    </source>
</evidence>
<dbReference type="InterPro" id="IPR045874">
    <property type="entry name" value="LRK10/LRL21-25-like"/>
</dbReference>
<dbReference type="PROSITE" id="PS00107">
    <property type="entry name" value="PROTEIN_KINASE_ATP"/>
    <property type="match status" value="1"/>
</dbReference>
<evidence type="ECO:0000256" key="4">
    <source>
        <dbReference type="ARBA" id="ARBA00022475"/>
    </source>
</evidence>
<feature type="domain" description="Protein kinase" evidence="17">
    <location>
        <begin position="452"/>
        <end position="732"/>
    </location>
</feature>
<evidence type="ECO:0000256" key="6">
    <source>
        <dbReference type="ARBA" id="ARBA00022679"/>
    </source>
</evidence>
<keyword evidence="15" id="KW-0325">Glycoprotein</keyword>
<evidence type="ECO:0000256" key="11">
    <source>
        <dbReference type="ARBA" id="ARBA00022840"/>
    </source>
</evidence>
<keyword evidence="5" id="KW-0723">Serine/threonine-protein kinase</keyword>
<dbReference type="FunFam" id="1.10.510.10:FF:000240">
    <property type="entry name" value="Lectin-domain containing receptor kinase A4.3"/>
    <property type="match status" value="1"/>
</dbReference>
<keyword evidence="19" id="KW-1185">Reference proteome</keyword>
<gene>
    <name evidence="18" type="ORF">AQUCO_09100014v1</name>
</gene>
<evidence type="ECO:0000256" key="3">
    <source>
        <dbReference type="ARBA" id="ARBA00010217"/>
    </source>
</evidence>
<dbReference type="AlphaFoldDB" id="A0A2G5C5H1"/>
<keyword evidence="14" id="KW-0675">Receptor</keyword>
<evidence type="ECO:0000256" key="15">
    <source>
        <dbReference type="ARBA" id="ARBA00023180"/>
    </source>
</evidence>
<dbReference type="PROSITE" id="PS50011">
    <property type="entry name" value="PROTEIN_KINASE_DOM"/>
    <property type="match status" value="2"/>
</dbReference>
<keyword evidence="13" id="KW-0472">Membrane</keyword>
<keyword evidence="8" id="KW-0732">Signal</keyword>
<keyword evidence="4" id="KW-1003">Cell membrane</keyword>
<dbReference type="GO" id="GO:0004674">
    <property type="term" value="F:protein serine/threonine kinase activity"/>
    <property type="evidence" value="ECO:0007669"/>
    <property type="project" value="UniProtKB-KW"/>
</dbReference>
<dbReference type="GO" id="GO:0005524">
    <property type="term" value="F:ATP binding"/>
    <property type="evidence" value="ECO:0007669"/>
    <property type="project" value="UniProtKB-UniRule"/>
</dbReference>
<sequence length="732" mass="82631">MSNSVELEDANSEVEKFLSELGPKPYSYGDLEKFTFKFSIPIGFGGYGEVYKGQFPGGLHIAVKVLAKKDVVEETFMAEVRTMGKAYHRNLVKLFGYCFERDMKALVYEYMENGSLDNILYDNHGGSIEWERLYGIAIETAKGIDYLHEGWDERIIHYDIKAGNVLLDKNLSPKITDFGLAKLMKRDVSRVPLSRIRGTVGYNAPETWMPSSQVTYKCDVYSFGMMLFEVLGRRRNGEGENWFPQQVWENYKNGQIDKIMKDCGIPEKDNEKAKILSMVALWCSQYTPEIRPSMSDVVLMLQKKIPVGTPPYPFQFRQSLESSVLPPTIEVIPEVTSEVSPTIDERIGETNPSAFSLPVKTGGLLSYISKKLGKFGNKKGSRSHETESVSLSSPYTYQQAASKIENEKGSQFAKTEKIVSSSSPNKSPQAGSKNDLVFFEGTKQFDLEDLLRASAEVMGKGDFGTKYKAVLENGVVVCVQRLKIIQDDQKQEGFEKYLEVLGKLQHNNVVSLKAYYFSKDEKMLVYEYMSKGSLFSLLHGKPGVRPAQVDWTTRLKIAAGVAHGLNYIHHYSLQSPRLSHGNIKSSNILIDPMGNPRLIDFDLSAFVTLPIMSRSNGYRAPETLIEGTHFFHQKSDIYAFGVLLLEMLTGRKPLMSSENGVSENVDLPRWVQSVVREEWTAEVFDLELMRYSDNEEEMIMLLQIGMDCVTSYPDQRPSMDSVVTRIEEIGGE</sequence>
<dbReference type="Gene3D" id="3.30.200.20">
    <property type="entry name" value="Phosphorylase Kinase, domain 1"/>
    <property type="match status" value="2"/>
</dbReference>
<dbReference type="PROSITE" id="PS00108">
    <property type="entry name" value="PROTEIN_KINASE_ST"/>
    <property type="match status" value="1"/>
</dbReference>
<dbReference type="OrthoDB" id="1911848at2759"/>
<dbReference type="InterPro" id="IPR008271">
    <property type="entry name" value="Ser/Thr_kinase_AS"/>
</dbReference>
<dbReference type="InParanoid" id="A0A2G5C5H1"/>
<keyword evidence="7" id="KW-0812">Transmembrane</keyword>
<organism evidence="18 19">
    <name type="scientific">Aquilegia coerulea</name>
    <name type="common">Rocky mountain columbine</name>
    <dbReference type="NCBI Taxonomy" id="218851"/>
    <lineage>
        <taxon>Eukaryota</taxon>
        <taxon>Viridiplantae</taxon>
        <taxon>Streptophyta</taxon>
        <taxon>Embryophyta</taxon>
        <taxon>Tracheophyta</taxon>
        <taxon>Spermatophyta</taxon>
        <taxon>Magnoliopsida</taxon>
        <taxon>Ranunculales</taxon>
        <taxon>Ranunculaceae</taxon>
        <taxon>Thalictroideae</taxon>
        <taxon>Aquilegia</taxon>
    </lineage>
</organism>
<dbReference type="STRING" id="218851.A0A2G5C5H1"/>
<comment type="similarity">
    <text evidence="3">In the C-terminal section; belongs to the protein kinase superfamily. Ser/Thr protein kinase family.</text>
</comment>
<keyword evidence="12" id="KW-1133">Transmembrane helix</keyword>
<feature type="binding site" evidence="16">
    <location>
        <position position="69"/>
    </location>
    <ligand>
        <name>ATP</name>
        <dbReference type="ChEBI" id="CHEBI:30616"/>
    </ligand>
</feature>
<reference evidence="18 19" key="1">
    <citation type="submission" date="2017-09" db="EMBL/GenBank/DDBJ databases">
        <title>WGS assembly of Aquilegia coerulea Goldsmith.</title>
        <authorList>
            <person name="Hodges S."/>
            <person name="Kramer E."/>
            <person name="Nordborg M."/>
            <person name="Tomkins J."/>
            <person name="Borevitz J."/>
            <person name="Derieg N."/>
            <person name="Yan J."/>
            <person name="Mihaltcheva S."/>
            <person name="Hayes R.D."/>
            <person name="Rokhsar D."/>
        </authorList>
    </citation>
    <scope>NUCLEOTIDE SEQUENCE [LARGE SCALE GENOMIC DNA]</scope>
    <source>
        <strain evidence="19">cv. Goldsmith</strain>
    </source>
</reference>
<evidence type="ECO:0000256" key="16">
    <source>
        <dbReference type="PROSITE-ProRule" id="PRU10141"/>
    </source>
</evidence>
<evidence type="ECO:0000256" key="9">
    <source>
        <dbReference type="ARBA" id="ARBA00022741"/>
    </source>
</evidence>
<evidence type="ECO:0000256" key="13">
    <source>
        <dbReference type="ARBA" id="ARBA00023136"/>
    </source>
</evidence>
<dbReference type="GO" id="GO:0002229">
    <property type="term" value="P:defense response to oomycetes"/>
    <property type="evidence" value="ECO:0007669"/>
    <property type="project" value="UniProtKB-ARBA"/>
</dbReference>
<evidence type="ECO:0000256" key="8">
    <source>
        <dbReference type="ARBA" id="ARBA00022729"/>
    </source>
</evidence>
<dbReference type="InterPro" id="IPR000719">
    <property type="entry name" value="Prot_kinase_dom"/>
</dbReference>
<dbReference type="Gene3D" id="1.10.510.10">
    <property type="entry name" value="Transferase(Phosphotransferase) domain 1"/>
    <property type="match status" value="2"/>
</dbReference>
<feature type="domain" description="Protein kinase" evidence="17">
    <location>
        <begin position="36"/>
        <end position="315"/>
    </location>
</feature>
<dbReference type="EMBL" id="KZ305108">
    <property type="protein sequence ID" value="PIA26533.1"/>
    <property type="molecule type" value="Genomic_DNA"/>
</dbReference>
<evidence type="ECO:0000256" key="14">
    <source>
        <dbReference type="ARBA" id="ARBA00023170"/>
    </source>
</evidence>
<comment type="similarity">
    <text evidence="2">In the N-terminal section; belongs to the leguminous lectin family.</text>
</comment>
<evidence type="ECO:0000259" key="17">
    <source>
        <dbReference type="PROSITE" id="PS50011"/>
    </source>
</evidence>
<name>A0A2G5C5H1_AQUCA</name>